<dbReference type="AlphaFoldDB" id="A0A553HYN7"/>
<evidence type="ECO:0000313" key="3">
    <source>
        <dbReference type="Proteomes" id="UP000319160"/>
    </source>
</evidence>
<evidence type="ECO:0000256" key="1">
    <source>
        <dbReference type="SAM" id="MobiDB-lite"/>
    </source>
</evidence>
<feature type="compositionally biased region" description="Basic and acidic residues" evidence="1">
    <location>
        <begin position="18"/>
        <end position="38"/>
    </location>
</feature>
<feature type="compositionally biased region" description="Polar residues" evidence="1">
    <location>
        <begin position="1"/>
        <end position="12"/>
    </location>
</feature>
<dbReference type="PANTHER" id="PTHR39475:SF1">
    <property type="entry name" value="CONIDIATION-SPECIFIC PROTEIN 6"/>
    <property type="match status" value="1"/>
</dbReference>
<feature type="region of interest" description="Disordered" evidence="1">
    <location>
        <begin position="1"/>
        <end position="40"/>
    </location>
</feature>
<feature type="region of interest" description="Disordered" evidence="1">
    <location>
        <begin position="78"/>
        <end position="97"/>
    </location>
</feature>
<name>A0A553HYN7_9PEZI</name>
<comment type="caution">
    <text evidence="2">The sequence shown here is derived from an EMBL/GenBank/DDBJ whole genome shotgun (WGS) entry which is preliminary data.</text>
</comment>
<evidence type="ECO:0000313" key="2">
    <source>
        <dbReference type="EMBL" id="TRX93067.1"/>
    </source>
</evidence>
<gene>
    <name evidence="2" type="ORF">FHL15_005935</name>
</gene>
<dbReference type="Proteomes" id="UP000319160">
    <property type="component" value="Unassembled WGS sequence"/>
</dbReference>
<feature type="compositionally biased region" description="Basic and acidic residues" evidence="1">
    <location>
        <begin position="110"/>
        <end position="129"/>
    </location>
</feature>
<feature type="region of interest" description="Disordered" evidence="1">
    <location>
        <begin position="105"/>
        <end position="129"/>
    </location>
</feature>
<reference evidence="3" key="1">
    <citation type="submission" date="2019-06" db="EMBL/GenBank/DDBJ databases">
        <title>Draft genome sequence of the griseofulvin-producing fungus Xylaria cubensis strain G536.</title>
        <authorList>
            <person name="Mead M.E."/>
            <person name="Raja H.A."/>
            <person name="Steenwyk J.L."/>
            <person name="Knowles S.L."/>
            <person name="Oberlies N.H."/>
            <person name="Rokas A."/>
        </authorList>
    </citation>
    <scope>NUCLEOTIDE SEQUENCE [LARGE SCALE GENOMIC DNA]</scope>
    <source>
        <strain evidence="3">G536</strain>
    </source>
</reference>
<organism evidence="2 3">
    <name type="scientific">Xylaria flabelliformis</name>
    <dbReference type="NCBI Taxonomy" id="2512241"/>
    <lineage>
        <taxon>Eukaryota</taxon>
        <taxon>Fungi</taxon>
        <taxon>Dikarya</taxon>
        <taxon>Ascomycota</taxon>
        <taxon>Pezizomycotina</taxon>
        <taxon>Sordariomycetes</taxon>
        <taxon>Xylariomycetidae</taxon>
        <taxon>Xylariales</taxon>
        <taxon>Xylariaceae</taxon>
        <taxon>Xylaria</taxon>
    </lineage>
</organism>
<proteinExistence type="predicted"/>
<dbReference type="OrthoDB" id="3358750at2759"/>
<sequence>MSGHPTTGTSGTYEDGDEHNYSHRAIHDEQRHHLHNVEGYKPTKMCDELETVSRTAFVNRVFQTQAQIEERYKTDPLYRATMHGNKPSRGAQQDAEIQAEEAEMIRKKKEKTDSMAGKKLEHKSAREQD</sequence>
<dbReference type="EMBL" id="VFLP01000031">
    <property type="protein sequence ID" value="TRX93067.1"/>
    <property type="molecule type" value="Genomic_DNA"/>
</dbReference>
<keyword evidence="3" id="KW-1185">Reference proteome</keyword>
<dbReference type="PANTHER" id="PTHR39475">
    <property type="entry name" value="CONIDIATION-SPECIFIC PROTEIN 6"/>
    <property type="match status" value="1"/>
</dbReference>
<protein>
    <submittedName>
        <fullName evidence="2">Uncharacterized protein</fullName>
    </submittedName>
</protein>
<accession>A0A553HYN7</accession>